<dbReference type="Pfam" id="PF00005">
    <property type="entry name" value="ABC_tran"/>
    <property type="match status" value="1"/>
</dbReference>
<dbReference type="InterPro" id="IPR051535">
    <property type="entry name" value="Siderophore_ABC-ATPase"/>
</dbReference>
<evidence type="ECO:0000256" key="2">
    <source>
        <dbReference type="ARBA" id="ARBA00022448"/>
    </source>
</evidence>
<reference evidence="11 12" key="1">
    <citation type="submission" date="2023-07" db="EMBL/GenBank/DDBJ databases">
        <title>Sequencing the genomes of 1000 actinobacteria strains.</title>
        <authorList>
            <person name="Klenk H.-P."/>
        </authorList>
    </citation>
    <scope>NUCLEOTIDE SEQUENCE [LARGE SCALE GENOMIC DNA]</scope>
    <source>
        <strain evidence="11 12">DSM 14785</strain>
    </source>
</reference>
<dbReference type="InterPro" id="IPR003593">
    <property type="entry name" value="AAA+_ATPase"/>
</dbReference>
<evidence type="ECO:0000256" key="7">
    <source>
        <dbReference type="ARBA" id="ARBA00023004"/>
    </source>
</evidence>
<sequence length="275" mass="28966">MPSPTATGVTLGARDVTIRYDAVVAVDAVHVDLEPGRVTALVGPNGSGKSTLLRGMSRLHRLAGGHVELGDVPDVAALSPREFARRVTLLAQSRPTPAGISVRDAVELGRHPHRSAWRGRDAAGPAAVQRALELTGTADLADVPVDTLSGGQVQRVWFASALAQDTGVLLLDEPTNHLDLRYQVEVLELVRALADDHGVTVGVVLHDLNHAAAVADRVVVLAAGRVVADGPPASALDPDLLTAVYDIEITVDVDAATGEVDVRTPRQRVRRTVAR</sequence>
<dbReference type="CDD" id="cd03214">
    <property type="entry name" value="ABC_Iron-Siderophores_B12_Hemin"/>
    <property type="match status" value="1"/>
</dbReference>
<protein>
    <submittedName>
        <fullName evidence="11">Iron complex transport system ATP-binding protein</fullName>
    </submittedName>
</protein>
<keyword evidence="9" id="KW-0472">Membrane</keyword>
<proteinExistence type="predicted"/>
<evidence type="ECO:0000256" key="1">
    <source>
        <dbReference type="ARBA" id="ARBA00004202"/>
    </source>
</evidence>
<dbReference type="InterPro" id="IPR027417">
    <property type="entry name" value="P-loop_NTPase"/>
</dbReference>
<organism evidence="11 12">
    <name type="scientific">Cellulomonas iranensis</name>
    <dbReference type="NCBI Taxonomy" id="76862"/>
    <lineage>
        <taxon>Bacteria</taxon>
        <taxon>Bacillati</taxon>
        <taxon>Actinomycetota</taxon>
        <taxon>Actinomycetes</taxon>
        <taxon>Micrococcales</taxon>
        <taxon>Cellulomonadaceae</taxon>
        <taxon>Cellulomonas</taxon>
    </lineage>
</organism>
<keyword evidence="8" id="KW-0406">Ion transport</keyword>
<evidence type="ECO:0000313" key="12">
    <source>
        <dbReference type="Proteomes" id="UP001240250"/>
    </source>
</evidence>
<dbReference type="PANTHER" id="PTHR42771">
    <property type="entry name" value="IRON(3+)-HYDROXAMATE IMPORT ATP-BINDING PROTEIN FHUC"/>
    <property type="match status" value="1"/>
</dbReference>
<dbReference type="Proteomes" id="UP001240250">
    <property type="component" value="Unassembled WGS sequence"/>
</dbReference>
<gene>
    <name evidence="11" type="ORF">JO380_002682</name>
</gene>
<keyword evidence="2" id="KW-0813">Transport</keyword>
<dbReference type="PANTHER" id="PTHR42771:SF2">
    <property type="entry name" value="IRON(3+)-HYDROXAMATE IMPORT ATP-BINDING PROTEIN FHUC"/>
    <property type="match status" value="1"/>
</dbReference>
<keyword evidence="4" id="KW-0410">Iron transport</keyword>
<dbReference type="EMBL" id="JAUSVM010000001">
    <property type="protein sequence ID" value="MDQ0426301.1"/>
    <property type="molecule type" value="Genomic_DNA"/>
</dbReference>
<comment type="caution">
    <text evidence="11">The sequence shown here is derived from an EMBL/GenBank/DDBJ whole genome shotgun (WGS) entry which is preliminary data.</text>
</comment>
<feature type="domain" description="ABC transporter" evidence="10">
    <location>
        <begin position="11"/>
        <end position="248"/>
    </location>
</feature>
<name>A0ABU0GLR0_9CELL</name>
<dbReference type="SMART" id="SM00382">
    <property type="entry name" value="AAA"/>
    <property type="match status" value="1"/>
</dbReference>
<evidence type="ECO:0000259" key="10">
    <source>
        <dbReference type="PROSITE" id="PS50893"/>
    </source>
</evidence>
<keyword evidence="7" id="KW-0408">Iron</keyword>
<keyword evidence="3" id="KW-1003">Cell membrane</keyword>
<evidence type="ECO:0000313" key="11">
    <source>
        <dbReference type="EMBL" id="MDQ0426301.1"/>
    </source>
</evidence>
<keyword evidence="5" id="KW-0547">Nucleotide-binding</keyword>
<evidence type="ECO:0000256" key="8">
    <source>
        <dbReference type="ARBA" id="ARBA00023065"/>
    </source>
</evidence>
<evidence type="ECO:0000256" key="5">
    <source>
        <dbReference type="ARBA" id="ARBA00022741"/>
    </source>
</evidence>
<dbReference type="RefSeq" id="WP_070318460.1">
    <property type="nucleotide sequence ID" value="NZ_JAUSVM010000001.1"/>
</dbReference>
<keyword evidence="12" id="KW-1185">Reference proteome</keyword>
<evidence type="ECO:0000256" key="4">
    <source>
        <dbReference type="ARBA" id="ARBA00022496"/>
    </source>
</evidence>
<keyword evidence="6 11" id="KW-0067">ATP-binding</keyword>
<accession>A0ABU0GLR0</accession>
<dbReference type="SUPFAM" id="SSF52540">
    <property type="entry name" value="P-loop containing nucleoside triphosphate hydrolases"/>
    <property type="match status" value="1"/>
</dbReference>
<evidence type="ECO:0000256" key="6">
    <source>
        <dbReference type="ARBA" id="ARBA00022840"/>
    </source>
</evidence>
<evidence type="ECO:0000256" key="9">
    <source>
        <dbReference type="ARBA" id="ARBA00023136"/>
    </source>
</evidence>
<dbReference type="InterPro" id="IPR003439">
    <property type="entry name" value="ABC_transporter-like_ATP-bd"/>
</dbReference>
<dbReference type="PROSITE" id="PS50893">
    <property type="entry name" value="ABC_TRANSPORTER_2"/>
    <property type="match status" value="1"/>
</dbReference>
<dbReference type="Gene3D" id="3.40.50.300">
    <property type="entry name" value="P-loop containing nucleotide triphosphate hydrolases"/>
    <property type="match status" value="1"/>
</dbReference>
<evidence type="ECO:0000256" key="3">
    <source>
        <dbReference type="ARBA" id="ARBA00022475"/>
    </source>
</evidence>
<comment type="subcellular location">
    <subcellularLocation>
        <location evidence="1">Cell membrane</location>
        <topology evidence="1">Peripheral membrane protein</topology>
    </subcellularLocation>
</comment>
<dbReference type="GO" id="GO:0005524">
    <property type="term" value="F:ATP binding"/>
    <property type="evidence" value="ECO:0007669"/>
    <property type="project" value="UniProtKB-KW"/>
</dbReference>